<sequence length="104" mass="11913">MKTVITLKEFSDFLDMRRFKNWVHETFLVVHWIRIRLPTKGTWVQSLVGEDLMPRSDSATTTTEATCHSYCSRRSSMKGSRSPCSPQLEKVHAQQPSPSTPKST</sequence>
<protein>
    <submittedName>
        <fullName evidence="1">Uncharacterized protein</fullName>
    </submittedName>
</protein>
<name>A0AC59Y181_RANTA</name>
<evidence type="ECO:0000313" key="1">
    <source>
        <dbReference type="EMBL" id="CAM9287242.1"/>
    </source>
</evidence>
<evidence type="ECO:0000313" key="2">
    <source>
        <dbReference type="Proteomes" id="UP001162501"/>
    </source>
</evidence>
<proteinExistence type="predicted"/>
<dbReference type="EMBL" id="OX596085">
    <property type="protein sequence ID" value="CAM9287242.1"/>
    <property type="molecule type" value="Genomic_DNA"/>
</dbReference>
<accession>A0AC59Y181</accession>
<organism evidence="1 2">
    <name type="scientific">Rangifer tarandus platyrhynchus</name>
    <name type="common">Svalbard reindeer</name>
    <dbReference type="NCBI Taxonomy" id="3082113"/>
    <lineage>
        <taxon>Eukaryota</taxon>
        <taxon>Metazoa</taxon>
        <taxon>Chordata</taxon>
        <taxon>Craniata</taxon>
        <taxon>Vertebrata</taxon>
        <taxon>Euteleostomi</taxon>
        <taxon>Mammalia</taxon>
        <taxon>Eutheria</taxon>
        <taxon>Laurasiatheria</taxon>
        <taxon>Artiodactyla</taxon>
        <taxon>Ruminantia</taxon>
        <taxon>Pecora</taxon>
        <taxon>Cervidae</taxon>
        <taxon>Odocoileinae</taxon>
        <taxon>Rangifer</taxon>
    </lineage>
</organism>
<reference evidence="1" key="1">
    <citation type="submission" date="2023-05" db="EMBL/GenBank/DDBJ databases">
        <authorList>
            <consortium name="ELIXIR-Norway"/>
        </authorList>
    </citation>
    <scope>NUCLEOTIDE SEQUENCE</scope>
</reference>
<dbReference type="Proteomes" id="UP001162501">
    <property type="component" value="Chromosome 1"/>
</dbReference>
<gene>
    <name evidence="1" type="ORF">MRATA1EN22A_LOCUS456</name>
</gene>
<reference evidence="1" key="2">
    <citation type="submission" date="2025-03" db="EMBL/GenBank/DDBJ databases">
        <authorList>
            <consortium name="ELIXIR-Norway"/>
            <consortium name="Elixir Norway"/>
        </authorList>
    </citation>
    <scope>NUCLEOTIDE SEQUENCE</scope>
</reference>